<evidence type="ECO:0000313" key="4">
    <source>
        <dbReference type="Proteomes" id="UP000189627"/>
    </source>
</evidence>
<dbReference type="SUPFAM" id="SSF53850">
    <property type="entry name" value="Periplasmic binding protein-like II"/>
    <property type="match status" value="1"/>
</dbReference>
<accession>A0A1U9V0Y1</accession>
<dbReference type="Gene3D" id="3.40.190.150">
    <property type="entry name" value="Bordetella uptake gene, domain 1"/>
    <property type="match status" value="1"/>
</dbReference>
<dbReference type="InterPro" id="IPR042100">
    <property type="entry name" value="Bug_dom1"/>
</dbReference>
<dbReference type="EMBL" id="CP017758">
    <property type="protein sequence ID" value="AQV98590.1"/>
    <property type="molecule type" value="Genomic_DNA"/>
</dbReference>
<dbReference type="PANTHER" id="PTHR42928">
    <property type="entry name" value="TRICARBOXYLATE-BINDING PROTEIN"/>
    <property type="match status" value="1"/>
</dbReference>
<organism evidence="3 4">
    <name type="scientific">Cupriavidus necator</name>
    <name type="common">Alcaligenes eutrophus</name>
    <name type="synonym">Ralstonia eutropha</name>
    <dbReference type="NCBI Taxonomy" id="106590"/>
    <lineage>
        <taxon>Bacteria</taxon>
        <taxon>Pseudomonadati</taxon>
        <taxon>Pseudomonadota</taxon>
        <taxon>Betaproteobacteria</taxon>
        <taxon>Burkholderiales</taxon>
        <taxon>Burkholderiaceae</taxon>
        <taxon>Cupriavidus</taxon>
    </lineage>
</organism>
<comment type="similarity">
    <text evidence="1">Belongs to the UPF0065 (bug) family.</text>
</comment>
<proteinExistence type="inferred from homology"/>
<dbReference type="InterPro" id="IPR005064">
    <property type="entry name" value="BUG"/>
</dbReference>
<dbReference type="PIRSF" id="PIRSF017082">
    <property type="entry name" value="YflP"/>
    <property type="match status" value="1"/>
</dbReference>
<reference evidence="4" key="1">
    <citation type="submission" date="2017-02" db="EMBL/GenBank/DDBJ databases">
        <title>Complete genome sequence of Cupriavidus necator strain NH9, a 3-chlorobenzoate degrader.</title>
        <authorList>
            <person name="Moriuchi R."/>
            <person name="Dohra H."/>
            <person name="Ogawa N."/>
        </authorList>
    </citation>
    <scope>NUCLEOTIDE SEQUENCE [LARGE SCALE GENOMIC DNA]</scope>
    <source>
        <strain evidence="4">NH9</strain>
    </source>
</reference>
<keyword evidence="2" id="KW-0732">Signal</keyword>
<dbReference type="RefSeq" id="WP_078200842.1">
    <property type="nucleotide sequence ID" value="NZ_CP017758.1"/>
</dbReference>
<dbReference type="Gene3D" id="3.40.190.10">
    <property type="entry name" value="Periplasmic binding protein-like II"/>
    <property type="match status" value="1"/>
</dbReference>
<dbReference type="CDD" id="cd13578">
    <property type="entry name" value="PBP2_Bug27"/>
    <property type="match status" value="1"/>
</dbReference>
<feature type="signal peptide" evidence="2">
    <location>
        <begin position="1"/>
        <end position="23"/>
    </location>
</feature>
<dbReference type="AlphaFoldDB" id="A0A1U9V0Y1"/>
<dbReference type="OrthoDB" id="8678477at2"/>
<sequence length="326" mass="34138">MEIKRRRVLAALSAMAGWPLARAAGVPAGWPQKPIRLVLPYAAGGPTDAVARALAAKMSQQLGQPVVVDNRTGASGNIACEYVARSAPDGYTVLYHSSGLAISPALYRRLSYDPLKDFAPVAMTATIPAVLMVNPSLPATNIEQFVQYLKAHPGQLSYGTGGVGNITHLGVALFLQAKGLQAIHVPYKGTAPAMTDLIGGQTQFMLDAVSSALPYIRDKRVRALAVTSRNRVSVLAGVPALGESVMPGFAAPTWHGMLVPAGTPAAIVQRLNAAANKAVGDPEIGQQFAPQGVALQTSTPEQFAAYLRGETERWASAARAAGVEPE</sequence>
<dbReference type="KEGG" id="cuh:BJN34_32450"/>
<gene>
    <name evidence="3" type="ORF">BJN34_32450</name>
</gene>
<protein>
    <submittedName>
        <fullName evidence="3">LacI family transcriptional regulator</fullName>
    </submittedName>
</protein>
<evidence type="ECO:0000256" key="2">
    <source>
        <dbReference type="SAM" id="SignalP"/>
    </source>
</evidence>
<evidence type="ECO:0000256" key="1">
    <source>
        <dbReference type="ARBA" id="ARBA00006987"/>
    </source>
</evidence>
<dbReference type="Pfam" id="PF03401">
    <property type="entry name" value="TctC"/>
    <property type="match status" value="1"/>
</dbReference>
<feature type="chain" id="PRO_5012211490" evidence="2">
    <location>
        <begin position="24"/>
        <end position="326"/>
    </location>
</feature>
<evidence type="ECO:0000313" key="3">
    <source>
        <dbReference type="EMBL" id="AQV98590.1"/>
    </source>
</evidence>
<dbReference type="PANTHER" id="PTHR42928:SF5">
    <property type="entry name" value="BLR1237 PROTEIN"/>
    <property type="match status" value="1"/>
</dbReference>
<name>A0A1U9V0Y1_CUPNE</name>
<dbReference type="Proteomes" id="UP000189627">
    <property type="component" value="Chromosome 2"/>
</dbReference>